<protein>
    <recommendedName>
        <fullName evidence="3">Outer membrane protein beta-barrel domain-containing protein</fullName>
    </recommendedName>
</protein>
<name>A0A379DGI5_9PORP</name>
<gene>
    <name evidence="4" type="ORF">NCTC13100_00575</name>
</gene>
<dbReference type="RefSeq" id="WP_018360196.1">
    <property type="nucleotide sequence ID" value="NZ_UGTI01000001.1"/>
</dbReference>
<evidence type="ECO:0000313" key="4">
    <source>
        <dbReference type="EMBL" id="SUB77451.1"/>
    </source>
</evidence>
<dbReference type="SUPFAM" id="SSF49464">
    <property type="entry name" value="Carboxypeptidase regulatory domain-like"/>
    <property type="match status" value="1"/>
</dbReference>
<sequence length="924" mass="102943">MKSSLHVRFLASLFLLLFPLWAMAQATLSGRVMDEEKKPLPMASVKLFNSQGEMVYGTATDNNGYFSLKNVKNNQYSLTISYVGLTEYTQAVRVGNADQKLKTITLKEGMGKLLNNVTVTAKAAEVVINNDTLEYNAGSYNLQTGASLEELIKKLPGAEVDADGNITVNGKAVKRIMVDGKDFFTSDPKVASKNLPADMVQRVQVVDRRSDMARMSGFDDGEEETVINLKIKPDKKKGLFGSVFAGAGSEKRWETNGIVNRFSGDSQWTVVAGGNNTNNMGFSDIGVDLSQAGLPRSARRSSNEGVTASYILGTNAAHIFSPRYEMGGNANYGYADKSLISNVEQQNLLESGSTTSKQNSANNSKTQAADVRMRMEWKPNDKTEIIIEPSLNLSKGVVDNTEDFETRNDADGSMVNKGNSVQHADTRGLNANLNVEASRKLNDDGRTLSLSLRGGYEDSRIEGLYQSKLTGGTGVVLQDVDQLLNSNNQAYRFRVRLSWVEPLGKNYFLQGIYQIRNSKRKSEREAFRPDADGNYVLPQTEYSRNFTNSLLTHTFGLNIKKTGALYDLTAGINFDPNTTKSHSEAGGVQIEPVKISRLNISPSLRFNYKPSKSTNLQLVYRGNTNQPSVQQMIPVPDITNPLVEYIGNPSLRPSYRNDLRMHFRTFSTQTKTSLAMFVGGSFTLDDIVSSSMYDVKTGKRTIEYKNVNGNWRMMVGGFWTMPLFNSGFSLRLGTFNMVNRNIGFINGARNSSLATMLNEDLALVYRNEWLDTGLRGTLRYQNVKNSIEVQNQMKNSFDYTIGNETTIRLPFNFDLEYDITYRTNRGYSAAYAADEWILNGGLSYSFLPGRSATIRVKGYDILNQRSNISRTNTALAIRNESTNTLGRYLMVHFIYRFNIFSSGSGKNDMRSPAFEREFRGRGPH</sequence>
<evidence type="ECO:0000256" key="2">
    <source>
        <dbReference type="SAM" id="SignalP"/>
    </source>
</evidence>
<dbReference type="Pfam" id="PF13620">
    <property type="entry name" value="CarboxypepD_reg"/>
    <property type="match status" value="1"/>
</dbReference>
<feature type="compositionally biased region" description="Basic and acidic residues" evidence="1">
    <location>
        <begin position="907"/>
        <end position="924"/>
    </location>
</feature>
<dbReference type="EMBL" id="UGTI01000001">
    <property type="protein sequence ID" value="SUB77451.1"/>
    <property type="molecule type" value="Genomic_DNA"/>
</dbReference>
<feature type="region of interest" description="Disordered" evidence="1">
    <location>
        <begin position="905"/>
        <end position="924"/>
    </location>
</feature>
<dbReference type="Pfam" id="PF14905">
    <property type="entry name" value="OMP_b-brl_3"/>
    <property type="match status" value="1"/>
</dbReference>
<dbReference type="InterPro" id="IPR041700">
    <property type="entry name" value="OMP_b-brl_3"/>
</dbReference>
<accession>A0A379DGI5</accession>
<evidence type="ECO:0000256" key="1">
    <source>
        <dbReference type="SAM" id="MobiDB-lite"/>
    </source>
</evidence>
<reference evidence="4 5" key="1">
    <citation type="submission" date="2018-06" db="EMBL/GenBank/DDBJ databases">
        <authorList>
            <consortium name="Pathogen Informatics"/>
            <person name="Doyle S."/>
        </authorList>
    </citation>
    <scope>NUCLEOTIDE SEQUENCE [LARGE SCALE GENOMIC DNA]</scope>
    <source>
        <strain evidence="4 5">NCTC13100</strain>
    </source>
</reference>
<evidence type="ECO:0000259" key="3">
    <source>
        <dbReference type="Pfam" id="PF14905"/>
    </source>
</evidence>
<organism evidence="4 5">
    <name type="scientific">Porphyromonas macacae</name>
    <dbReference type="NCBI Taxonomy" id="28115"/>
    <lineage>
        <taxon>Bacteria</taxon>
        <taxon>Pseudomonadati</taxon>
        <taxon>Bacteroidota</taxon>
        <taxon>Bacteroidia</taxon>
        <taxon>Bacteroidales</taxon>
        <taxon>Porphyromonadaceae</taxon>
        <taxon>Porphyromonas</taxon>
    </lineage>
</organism>
<dbReference type="SUPFAM" id="SSF56935">
    <property type="entry name" value="Porins"/>
    <property type="match status" value="1"/>
</dbReference>
<feature type="region of interest" description="Disordered" evidence="1">
    <location>
        <begin position="350"/>
        <end position="370"/>
    </location>
</feature>
<evidence type="ECO:0000313" key="5">
    <source>
        <dbReference type="Proteomes" id="UP000254263"/>
    </source>
</evidence>
<dbReference type="InterPro" id="IPR008969">
    <property type="entry name" value="CarboxyPept-like_regulatory"/>
</dbReference>
<feature type="signal peptide" evidence="2">
    <location>
        <begin position="1"/>
        <end position="24"/>
    </location>
</feature>
<feature type="chain" id="PRO_5016913322" description="Outer membrane protein beta-barrel domain-containing protein" evidence="2">
    <location>
        <begin position="25"/>
        <end position="924"/>
    </location>
</feature>
<dbReference type="AlphaFoldDB" id="A0A379DGI5"/>
<keyword evidence="2" id="KW-0732">Signal</keyword>
<proteinExistence type="predicted"/>
<dbReference type="Proteomes" id="UP000254263">
    <property type="component" value="Unassembled WGS sequence"/>
</dbReference>
<feature type="domain" description="Outer membrane protein beta-barrel" evidence="3">
    <location>
        <begin position="439"/>
        <end position="895"/>
    </location>
</feature>
<dbReference type="Gene3D" id="2.60.40.1120">
    <property type="entry name" value="Carboxypeptidase-like, regulatory domain"/>
    <property type="match status" value="1"/>
</dbReference>
<feature type="compositionally biased region" description="Polar residues" evidence="1">
    <location>
        <begin position="350"/>
        <end position="367"/>
    </location>
</feature>